<reference evidence="2 3" key="1">
    <citation type="journal article" date="2020" name="Cell Host Microbe">
        <title>Functional and Genomic Variation between Human-Derived Isolates of Lachnospiraceae Reveals Inter- and Intra-Species Diversity.</title>
        <authorList>
            <person name="Sorbara M.T."/>
            <person name="Littmann E.R."/>
            <person name="Fontana E."/>
            <person name="Moody T.U."/>
            <person name="Kohout C.E."/>
            <person name="Gjonbalaj M."/>
            <person name="Eaton V."/>
            <person name="Seok R."/>
            <person name="Leiner I.M."/>
            <person name="Pamer E.G."/>
        </authorList>
    </citation>
    <scope>NUCLEOTIDE SEQUENCE [LARGE SCALE GENOMIC DNA]</scope>
    <source>
        <strain evidence="2 3">MSK.15.26</strain>
    </source>
</reference>
<evidence type="ECO:0000313" key="2">
    <source>
        <dbReference type="EMBL" id="NSJ86102.1"/>
    </source>
</evidence>
<dbReference type="RefSeq" id="WP_173749130.1">
    <property type="nucleotide sequence ID" value="NZ_JAAITA010000008.1"/>
</dbReference>
<protein>
    <submittedName>
        <fullName evidence="2">M23 family metallopeptidase</fullName>
    </submittedName>
</protein>
<dbReference type="CDD" id="cd12797">
    <property type="entry name" value="M23_peptidase"/>
    <property type="match status" value="1"/>
</dbReference>
<dbReference type="Pfam" id="PF01551">
    <property type="entry name" value="Peptidase_M23"/>
    <property type="match status" value="1"/>
</dbReference>
<proteinExistence type="predicted"/>
<dbReference type="PANTHER" id="PTHR21666:SF268">
    <property type="entry name" value="PEPTIDASE M23 DOMAIN-CONTAINING PROTEIN"/>
    <property type="match status" value="1"/>
</dbReference>
<comment type="caution">
    <text evidence="2">The sequence shown here is derived from an EMBL/GenBank/DDBJ whole genome shotgun (WGS) entry which is preliminary data.</text>
</comment>
<dbReference type="Proteomes" id="UP000822142">
    <property type="component" value="Unassembled WGS sequence"/>
</dbReference>
<dbReference type="InterPro" id="IPR050570">
    <property type="entry name" value="Cell_wall_metabolism_enzyme"/>
</dbReference>
<organism evidence="2 3">
    <name type="scientific">Blautia hansenii</name>
    <name type="common">Ruminococcus hansenii</name>
    <dbReference type="NCBI Taxonomy" id="1322"/>
    <lineage>
        <taxon>Bacteria</taxon>
        <taxon>Bacillati</taxon>
        <taxon>Bacillota</taxon>
        <taxon>Clostridia</taxon>
        <taxon>Lachnospirales</taxon>
        <taxon>Lachnospiraceae</taxon>
        <taxon>Blautia</taxon>
    </lineage>
</organism>
<name>A0ABX2I6M3_BLAHA</name>
<dbReference type="InterPro" id="IPR016047">
    <property type="entry name" value="M23ase_b-sheet_dom"/>
</dbReference>
<feature type="domain" description="M23ase beta-sheet core" evidence="1">
    <location>
        <begin position="108"/>
        <end position="210"/>
    </location>
</feature>
<dbReference type="InterPro" id="IPR011055">
    <property type="entry name" value="Dup_hybrid_motif"/>
</dbReference>
<dbReference type="PANTHER" id="PTHR21666">
    <property type="entry name" value="PEPTIDASE-RELATED"/>
    <property type="match status" value="1"/>
</dbReference>
<dbReference type="EMBL" id="JAAITA010000008">
    <property type="protein sequence ID" value="NSJ86102.1"/>
    <property type="molecule type" value="Genomic_DNA"/>
</dbReference>
<sequence length="236" mass="27230">MICKVKLWADGGIFVRKWLLGLCLLLFLDTQTAGHLREKTSLQDLRDRGIPTRMLERLEIPAEEIRLYGIFWEDLQYFPAAGRKEVQGQQFFFENSWHARRTFQGERLHEGCDIFGREEKSGYYPILSMTDGIVEKVGWLPLGGYRIGIRSPGGGYFYYAHLSSYAREFQTGEQIKAGEVLGFLGDTGYGEEGTAGKFVPHLHLGIYVRTQTEEDHALNPYPVLQFLQKRQKNFFY</sequence>
<keyword evidence="3" id="KW-1185">Reference proteome</keyword>
<dbReference type="SUPFAM" id="SSF51261">
    <property type="entry name" value="Duplicated hybrid motif"/>
    <property type="match status" value="1"/>
</dbReference>
<evidence type="ECO:0000259" key="1">
    <source>
        <dbReference type="Pfam" id="PF01551"/>
    </source>
</evidence>
<dbReference type="Gene3D" id="2.70.70.10">
    <property type="entry name" value="Glucose Permease (Domain IIA)"/>
    <property type="match status" value="1"/>
</dbReference>
<gene>
    <name evidence="2" type="ORF">G5A70_07915</name>
</gene>
<evidence type="ECO:0000313" key="3">
    <source>
        <dbReference type="Proteomes" id="UP000822142"/>
    </source>
</evidence>
<accession>A0ABX2I6M3</accession>